<dbReference type="InterPro" id="IPR013209">
    <property type="entry name" value="LNS2"/>
</dbReference>
<dbReference type="Proteomes" id="UP000013827">
    <property type="component" value="Unassembled WGS sequence"/>
</dbReference>
<dbReference type="GO" id="GO:0008195">
    <property type="term" value="F:phosphatidate phosphatase activity"/>
    <property type="evidence" value="ECO:0007669"/>
    <property type="project" value="TreeGrafter"/>
</dbReference>
<dbReference type="STRING" id="2903.R1D4P8"/>
<sequence>MVYLTARGIGMATTTKEYLASIKQGEDMLPPAPVLLSPTRLIESLTREVIRRNPEEFKIECLQQVRSLWPEERNPFYAGFGNNSHDETAYLAAGVPPARIFVINPQGEIRRGGGTYCWASYPRLLELAQEVFPPLEELAAVADADGGATALSDVAEPVEDEFKSFNFWRIPPPLLEADEAPAEKEPP</sequence>
<accession>A0A0D3IE40</accession>
<dbReference type="InterPro" id="IPR031315">
    <property type="entry name" value="LNS2/PITP"/>
</dbReference>
<dbReference type="KEGG" id="ehx:EMIHUDRAFT_432890"/>
<proteinExistence type="predicted"/>
<evidence type="ECO:0000313" key="2">
    <source>
        <dbReference type="EnsemblProtists" id="EOD09525"/>
    </source>
</evidence>
<dbReference type="Pfam" id="PF08235">
    <property type="entry name" value="LNS2"/>
    <property type="match status" value="1"/>
</dbReference>
<dbReference type="PaxDb" id="2903-EOD09525"/>
<dbReference type="SMART" id="SM00775">
    <property type="entry name" value="LNS2"/>
    <property type="match status" value="1"/>
</dbReference>
<reference evidence="2" key="2">
    <citation type="submission" date="2024-10" db="UniProtKB">
        <authorList>
            <consortium name="EnsemblProtists"/>
        </authorList>
    </citation>
    <scope>IDENTIFICATION</scope>
</reference>
<protein>
    <recommendedName>
        <fullName evidence="1">LNS2/PITP domain-containing protein</fullName>
    </recommendedName>
</protein>
<dbReference type="GeneID" id="17255661"/>
<dbReference type="eggNOG" id="KOG2116">
    <property type="taxonomic scope" value="Eukaryota"/>
</dbReference>
<dbReference type="AlphaFoldDB" id="A0A0D3IE40"/>
<organism evidence="2 3">
    <name type="scientific">Emiliania huxleyi (strain CCMP1516)</name>
    <dbReference type="NCBI Taxonomy" id="280463"/>
    <lineage>
        <taxon>Eukaryota</taxon>
        <taxon>Haptista</taxon>
        <taxon>Haptophyta</taxon>
        <taxon>Prymnesiophyceae</taxon>
        <taxon>Isochrysidales</taxon>
        <taxon>Noelaerhabdaceae</taxon>
        <taxon>Emiliania</taxon>
    </lineage>
</organism>
<evidence type="ECO:0000259" key="1">
    <source>
        <dbReference type="SMART" id="SM00775"/>
    </source>
</evidence>
<feature type="domain" description="LNS2/PITP" evidence="1">
    <location>
        <begin position="1"/>
        <end position="112"/>
    </location>
</feature>
<dbReference type="HOGENOM" id="CLU_090871_1_0_1"/>
<dbReference type="InterPro" id="IPR026058">
    <property type="entry name" value="LIPIN"/>
</dbReference>
<reference evidence="3" key="1">
    <citation type="journal article" date="2013" name="Nature">
        <title>Pan genome of the phytoplankton Emiliania underpins its global distribution.</title>
        <authorList>
            <person name="Read B.A."/>
            <person name="Kegel J."/>
            <person name="Klute M.J."/>
            <person name="Kuo A."/>
            <person name="Lefebvre S.C."/>
            <person name="Maumus F."/>
            <person name="Mayer C."/>
            <person name="Miller J."/>
            <person name="Monier A."/>
            <person name="Salamov A."/>
            <person name="Young J."/>
            <person name="Aguilar M."/>
            <person name="Claverie J.M."/>
            <person name="Frickenhaus S."/>
            <person name="Gonzalez K."/>
            <person name="Herman E.K."/>
            <person name="Lin Y.C."/>
            <person name="Napier J."/>
            <person name="Ogata H."/>
            <person name="Sarno A.F."/>
            <person name="Shmutz J."/>
            <person name="Schroeder D."/>
            <person name="de Vargas C."/>
            <person name="Verret F."/>
            <person name="von Dassow P."/>
            <person name="Valentin K."/>
            <person name="Van de Peer Y."/>
            <person name="Wheeler G."/>
            <person name="Dacks J.B."/>
            <person name="Delwiche C.F."/>
            <person name="Dyhrman S.T."/>
            <person name="Glockner G."/>
            <person name="John U."/>
            <person name="Richards T."/>
            <person name="Worden A.Z."/>
            <person name="Zhang X."/>
            <person name="Grigoriev I.V."/>
            <person name="Allen A.E."/>
            <person name="Bidle K."/>
            <person name="Borodovsky M."/>
            <person name="Bowler C."/>
            <person name="Brownlee C."/>
            <person name="Cock J.M."/>
            <person name="Elias M."/>
            <person name="Gladyshev V.N."/>
            <person name="Groth M."/>
            <person name="Guda C."/>
            <person name="Hadaegh A."/>
            <person name="Iglesias-Rodriguez M.D."/>
            <person name="Jenkins J."/>
            <person name="Jones B.M."/>
            <person name="Lawson T."/>
            <person name="Leese F."/>
            <person name="Lindquist E."/>
            <person name="Lobanov A."/>
            <person name="Lomsadze A."/>
            <person name="Malik S.B."/>
            <person name="Marsh M.E."/>
            <person name="Mackinder L."/>
            <person name="Mock T."/>
            <person name="Mueller-Roeber B."/>
            <person name="Pagarete A."/>
            <person name="Parker M."/>
            <person name="Probert I."/>
            <person name="Quesneville H."/>
            <person name="Raines C."/>
            <person name="Rensing S.A."/>
            <person name="Riano-Pachon D.M."/>
            <person name="Richier S."/>
            <person name="Rokitta S."/>
            <person name="Shiraiwa Y."/>
            <person name="Soanes D.M."/>
            <person name="van der Giezen M."/>
            <person name="Wahlund T.M."/>
            <person name="Williams B."/>
            <person name="Wilson W."/>
            <person name="Wolfe G."/>
            <person name="Wurch L.L."/>
        </authorList>
    </citation>
    <scope>NUCLEOTIDE SEQUENCE</scope>
</reference>
<evidence type="ECO:0000313" key="3">
    <source>
        <dbReference type="Proteomes" id="UP000013827"/>
    </source>
</evidence>
<dbReference type="EnsemblProtists" id="EOD09525">
    <property type="protein sequence ID" value="EOD09525"/>
    <property type="gene ID" value="EMIHUDRAFT_432890"/>
</dbReference>
<name>A0A0D3IE40_EMIH1</name>
<dbReference type="PANTHER" id="PTHR12181">
    <property type="entry name" value="LIPIN"/>
    <property type="match status" value="1"/>
</dbReference>
<dbReference type="PANTHER" id="PTHR12181:SF12">
    <property type="entry name" value="PHOSPHATIDATE PHOSPHATASE"/>
    <property type="match status" value="1"/>
</dbReference>
<keyword evidence="3" id="KW-1185">Reference proteome</keyword>
<dbReference type="RefSeq" id="XP_005761954.1">
    <property type="nucleotide sequence ID" value="XM_005761897.1"/>
</dbReference>